<evidence type="ECO:0000256" key="2">
    <source>
        <dbReference type="SAM" id="Phobius"/>
    </source>
</evidence>
<dbReference type="Pfam" id="PF13584">
    <property type="entry name" value="BatD"/>
    <property type="match status" value="3"/>
</dbReference>
<gene>
    <name evidence="4" type="ORF">B5G41_09385</name>
</gene>
<accession>A0A1Y3QUA3</accession>
<proteinExistence type="predicted"/>
<dbReference type="PANTHER" id="PTHR40940:SF2">
    <property type="entry name" value="BATD"/>
    <property type="match status" value="1"/>
</dbReference>
<evidence type="ECO:0000256" key="3">
    <source>
        <dbReference type="SAM" id="SignalP"/>
    </source>
</evidence>
<name>A0A1Y3QUA3_9BACT</name>
<dbReference type="PANTHER" id="PTHR40940">
    <property type="entry name" value="PROTEIN BATD-RELATED"/>
    <property type="match status" value="1"/>
</dbReference>
<dbReference type="OrthoDB" id="2079210at2"/>
<dbReference type="EMBL" id="NFHB01000005">
    <property type="protein sequence ID" value="OUN03233.1"/>
    <property type="molecule type" value="Genomic_DNA"/>
</dbReference>
<feature type="transmembrane region" description="Helical" evidence="2">
    <location>
        <begin position="473"/>
        <end position="497"/>
    </location>
</feature>
<feature type="chain" id="PRO_5010997021" description="Protein BatD" evidence="3">
    <location>
        <begin position="24"/>
        <end position="623"/>
    </location>
</feature>
<organism evidence="4 5">
    <name type="scientific">Alistipes onderdonkii</name>
    <dbReference type="NCBI Taxonomy" id="328813"/>
    <lineage>
        <taxon>Bacteria</taxon>
        <taxon>Pseudomonadati</taxon>
        <taxon>Bacteroidota</taxon>
        <taxon>Bacteroidia</taxon>
        <taxon>Bacteroidales</taxon>
        <taxon>Rikenellaceae</taxon>
        <taxon>Alistipes</taxon>
    </lineage>
</organism>
<reference evidence="5" key="1">
    <citation type="submission" date="2017-04" db="EMBL/GenBank/DDBJ databases">
        <title>Function of individual gut microbiota members based on whole genome sequencing of pure cultures obtained from chicken caecum.</title>
        <authorList>
            <person name="Medvecky M."/>
            <person name="Cejkova D."/>
            <person name="Polansky O."/>
            <person name="Karasova D."/>
            <person name="Kubasova T."/>
            <person name="Cizek A."/>
            <person name="Rychlik I."/>
        </authorList>
    </citation>
    <scope>NUCLEOTIDE SEQUENCE [LARGE SCALE GENOMIC DNA]</scope>
    <source>
        <strain evidence="5">An90</strain>
    </source>
</reference>
<evidence type="ECO:0000313" key="4">
    <source>
        <dbReference type="EMBL" id="OUN03233.1"/>
    </source>
</evidence>
<dbReference type="eggNOG" id="COG0457">
    <property type="taxonomic scope" value="Bacteria"/>
</dbReference>
<keyword evidence="3" id="KW-0732">Signal</keyword>
<feature type="signal peptide" evidence="3">
    <location>
        <begin position="1"/>
        <end position="23"/>
    </location>
</feature>
<dbReference type="Proteomes" id="UP000195772">
    <property type="component" value="Unassembled WGS sequence"/>
</dbReference>
<keyword evidence="2" id="KW-0472">Membrane</keyword>
<protein>
    <recommendedName>
        <fullName evidence="6">Protein BatD</fullName>
    </recommendedName>
</protein>
<dbReference type="RefSeq" id="WP_018696167.1">
    <property type="nucleotide sequence ID" value="NZ_AP025562.1"/>
</dbReference>
<evidence type="ECO:0008006" key="6">
    <source>
        <dbReference type="Google" id="ProtNLM"/>
    </source>
</evidence>
<evidence type="ECO:0000313" key="5">
    <source>
        <dbReference type="Proteomes" id="UP000195772"/>
    </source>
</evidence>
<keyword evidence="2" id="KW-0812">Transmembrane</keyword>
<dbReference type="InterPro" id="IPR025738">
    <property type="entry name" value="BatD"/>
</dbReference>
<feature type="region of interest" description="Disordered" evidence="1">
    <location>
        <begin position="132"/>
        <end position="161"/>
    </location>
</feature>
<comment type="caution">
    <text evidence="4">The sequence shown here is derived from an EMBL/GenBank/DDBJ whole genome shotgun (WGS) entry which is preliminary data.</text>
</comment>
<sequence>MRDFIAKISLTALFVLAIFSASAAEKVTFEANSPLTVAVGEPFRVEFALNAMPDDGTFKAPAFEGFDVIAGPAEARGQSIQIVNNAMTRVINYTITYVLVPQGAGNVTVGAAEIAVEGTTYRTKPLAIEVVDEGKAPGGGGSAAGGQPQRREEASSESAAQSKVAKDDILLRAIVSRTSVFKGEPLRVTFKLYERVPVVGYNDVKFPSFNGFWAQELNTENARRERETFNGKVYETLVAKEYLLYPQQAGTLVIEPAEITAVAQVIIQSRRSLDPFFGGGHDFVNVPRKVQSPRINVTVKPLPAGAPASFSGAVGSFTMDAVLPPDRLAANSAATYTVKISGTGNLTFVQAPKLTLPASFEQYNVKTTESINASAAGISGYRQFEYPFIARAEGTYDVEPVEFSYFDPARMQYMTLRSRPLELEITPDAKGGGGDAYVVQGRGMSKEEVKMLGQDIRFIKLGNAQLRPVREPFLFGAAYWGLLVGILALFTAVYVALRKQIRESQNAALVRGKRANKVAVQRFRVAKRYMEEQNRHAFYEEMLRALWGYMGDKFNIPVANLTKENVREELHKRGVSAEESQRFTSIITKCDEAQYSPAASAQMSEVYAEGVDIISRIEAVIKR</sequence>
<dbReference type="AlphaFoldDB" id="A0A1Y3QUA3"/>
<evidence type="ECO:0000256" key="1">
    <source>
        <dbReference type="SAM" id="MobiDB-lite"/>
    </source>
</evidence>
<keyword evidence="2" id="KW-1133">Transmembrane helix</keyword>